<name>W9WVN3_9EURO</name>
<reference evidence="2 3" key="1">
    <citation type="submission" date="2013-03" db="EMBL/GenBank/DDBJ databases">
        <title>The Genome Sequence of Cladophialophora psammophila CBS 110553.</title>
        <authorList>
            <consortium name="The Broad Institute Genomics Platform"/>
            <person name="Cuomo C."/>
            <person name="de Hoog S."/>
            <person name="Gorbushina A."/>
            <person name="Walker B."/>
            <person name="Young S.K."/>
            <person name="Zeng Q."/>
            <person name="Gargeya S."/>
            <person name="Fitzgerald M."/>
            <person name="Haas B."/>
            <person name="Abouelleil A."/>
            <person name="Allen A.W."/>
            <person name="Alvarado L."/>
            <person name="Arachchi H.M."/>
            <person name="Berlin A.M."/>
            <person name="Chapman S.B."/>
            <person name="Gainer-Dewar J."/>
            <person name="Goldberg J."/>
            <person name="Griggs A."/>
            <person name="Gujja S."/>
            <person name="Hansen M."/>
            <person name="Howarth C."/>
            <person name="Imamovic A."/>
            <person name="Ireland A."/>
            <person name="Larimer J."/>
            <person name="McCowan C."/>
            <person name="Murphy C."/>
            <person name="Pearson M."/>
            <person name="Poon T.W."/>
            <person name="Priest M."/>
            <person name="Roberts A."/>
            <person name="Saif S."/>
            <person name="Shea T."/>
            <person name="Sisk P."/>
            <person name="Sykes S."/>
            <person name="Wortman J."/>
            <person name="Nusbaum C."/>
            <person name="Birren B."/>
        </authorList>
    </citation>
    <scope>NUCLEOTIDE SEQUENCE [LARGE SCALE GENOMIC DNA]</scope>
    <source>
        <strain evidence="2 3">CBS 110553</strain>
    </source>
</reference>
<keyword evidence="3" id="KW-1185">Reference proteome</keyword>
<feature type="region of interest" description="Disordered" evidence="1">
    <location>
        <begin position="89"/>
        <end position="115"/>
    </location>
</feature>
<organism evidence="2 3">
    <name type="scientific">Cladophialophora psammophila CBS 110553</name>
    <dbReference type="NCBI Taxonomy" id="1182543"/>
    <lineage>
        <taxon>Eukaryota</taxon>
        <taxon>Fungi</taxon>
        <taxon>Dikarya</taxon>
        <taxon>Ascomycota</taxon>
        <taxon>Pezizomycotina</taxon>
        <taxon>Eurotiomycetes</taxon>
        <taxon>Chaetothyriomycetidae</taxon>
        <taxon>Chaetothyriales</taxon>
        <taxon>Herpotrichiellaceae</taxon>
        <taxon>Cladophialophora</taxon>
    </lineage>
</organism>
<comment type="caution">
    <text evidence="2">The sequence shown here is derived from an EMBL/GenBank/DDBJ whole genome shotgun (WGS) entry which is preliminary data.</text>
</comment>
<feature type="compositionally biased region" description="Polar residues" evidence="1">
    <location>
        <begin position="89"/>
        <end position="100"/>
    </location>
</feature>
<sequence>MVTQTVLNGVNAVNGVNRLSQPPEISMPSIHLPSNFRIQPQDERLKRGFEQGRPLLPPGSPPSTTIPPLSVLSNFSGTFHGTGFNTIFRPNNGTSSNTTFPNPVSPAPPAVPNDNTLELNLTQETLAFDQALGNVPNRGFGTQGDIFLNGVPYRQTINDVSNPATGKGDGTPSGIHFEPGLWMHIPATTSDPIVPESLNRMGSIPHGTTINAQCLDPTSTVGIVDGPPTIPAVNITPSAVASGKSIPFPSQTAASTDTARLPQDLTKFIAASTITQAILTDPATVLRNAIVGQNITNTIFFTVSTTPATPELGGGTANTGFLIGASTGTNTGPNAQATAMTATFWIETVQYELRVPAWKPGHPAMVIQAPVPAGNTSGVPTPTFLVHPPYEISKPQTITVSATQIQYSQLVNLVFAGLVWPHSSHATLVPLDPVPVPASAFAKVK</sequence>
<accession>W9WVN3</accession>
<dbReference type="AlphaFoldDB" id="W9WVN3"/>
<dbReference type="eggNOG" id="ENOG502QUHS">
    <property type="taxonomic scope" value="Eukaryota"/>
</dbReference>
<dbReference type="Proteomes" id="UP000019471">
    <property type="component" value="Unassembled WGS sequence"/>
</dbReference>
<dbReference type="EMBL" id="AMGX01000006">
    <property type="protein sequence ID" value="EXJ71998.1"/>
    <property type="molecule type" value="Genomic_DNA"/>
</dbReference>
<evidence type="ECO:0000313" key="3">
    <source>
        <dbReference type="Proteomes" id="UP000019471"/>
    </source>
</evidence>
<protein>
    <submittedName>
        <fullName evidence="2">Uncharacterized protein</fullName>
    </submittedName>
</protein>
<evidence type="ECO:0000256" key="1">
    <source>
        <dbReference type="SAM" id="MobiDB-lite"/>
    </source>
</evidence>
<gene>
    <name evidence="2" type="ORF">A1O5_04501</name>
</gene>
<dbReference type="OrthoDB" id="1933717at2759"/>
<dbReference type="GeneID" id="19189223"/>
<proteinExistence type="predicted"/>
<evidence type="ECO:0000313" key="2">
    <source>
        <dbReference type="EMBL" id="EXJ71998.1"/>
    </source>
</evidence>
<dbReference type="InterPro" id="IPR047975">
    <property type="entry name" value="Heme_bind_FMP"/>
</dbReference>
<dbReference type="HOGENOM" id="CLU_047583_0_0_1"/>
<dbReference type="RefSeq" id="XP_007743296.1">
    <property type="nucleotide sequence ID" value="XM_007745106.1"/>
</dbReference>
<dbReference type="NCBIfam" id="NF040572">
    <property type="entry name" value="heme_bind_FMP"/>
    <property type="match status" value="1"/>
</dbReference>